<feature type="region of interest" description="Disordered" evidence="1">
    <location>
        <begin position="34"/>
        <end position="57"/>
    </location>
</feature>
<sequence length="57" mass="6182">MKLYDSIGPNPHVVRIFIAEKGMTIPTQKVDLMAGENRKPPITRASIPPARSRPGAG</sequence>
<protein>
    <recommendedName>
        <fullName evidence="3">GST N-terminal domain-containing protein</fullName>
    </recommendedName>
</protein>
<accession>A0A974S9R6</accession>
<dbReference type="EMBL" id="CP068570">
    <property type="protein sequence ID" value="QQZ51166.1"/>
    <property type="molecule type" value="Genomic_DNA"/>
</dbReference>
<proteinExistence type="predicted"/>
<name>A0A974S9R6_9CAUL</name>
<dbReference type="AlphaFoldDB" id="A0A974S9R6"/>
<evidence type="ECO:0000313" key="2">
    <source>
        <dbReference type="EMBL" id="QQZ51166.1"/>
    </source>
</evidence>
<dbReference type="Gene3D" id="3.40.30.10">
    <property type="entry name" value="Glutaredoxin"/>
    <property type="match status" value="1"/>
</dbReference>
<evidence type="ECO:0008006" key="3">
    <source>
        <dbReference type="Google" id="ProtNLM"/>
    </source>
</evidence>
<organism evidence="2">
    <name type="scientific">Phenylobacterium glaciei</name>
    <dbReference type="NCBI Taxonomy" id="2803784"/>
    <lineage>
        <taxon>Bacteria</taxon>
        <taxon>Pseudomonadati</taxon>
        <taxon>Pseudomonadota</taxon>
        <taxon>Alphaproteobacteria</taxon>
        <taxon>Caulobacterales</taxon>
        <taxon>Caulobacteraceae</taxon>
        <taxon>Phenylobacterium</taxon>
    </lineage>
</organism>
<reference evidence="2" key="1">
    <citation type="submission" date="2021-01" db="EMBL/GenBank/DDBJ databases">
        <title>Genome sequence of Phenylobacterium sp. 20VBR1 isolated from a valley glaceir, Ny-Alesund, Svalbard.</title>
        <authorList>
            <person name="Thomas F.A."/>
            <person name="Krishnan K.P."/>
            <person name="Sinha R.K."/>
        </authorList>
    </citation>
    <scope>NUCLEOTIDE SEQUENCE</scope>
    <source>
        <strain evidence="2">20VBR1</strain>
    </source>
</reference>
<evidence type="ECO:0000256" key="1">
    <source>
        <dbReference type="SAM" id="MobiDB-lite"/>
    </source>
</evidence>
<gene>
    <name evidence="2" type="ORF">JKL49_08580</name>
</gene>